<reference evidence="3 4" key="1">
    <citation type="submission" date="2024-06" db="EMBL/GenBank/DDBJ databases">
        <title>The Natural Products Discovery Center: Release of the First 8490 Sequenced Strains for Exploring Actinobacteria Biosynthetic Diversity.</title>
        <authorList>
            <person name="Kalkreuter E."/>
            <person name="Kautsar S.A."/>
            <person name="Yang D."/>
            <person name="Bader C.D."/>
            <person name="Teijaro C.N."/>
            <person name="Fluegel L."/>
            <person name="Davis C.M."/>
            <person name="Simpson J.R."/>
            <person name="Lauterbach L."/>
            <person name="Steele A.D."/>
            <person name="Gui C."/>
            <person name="Meng S."/>
            <person name="Li G."/>
            <person name="Viehrig K."/>
            <person name="Ye F."/>
            <person name="Su P."/>
            <person name="Kiefer A.F."/>
            <person name="Nichols A."/>
            <person name="Cepeda A.J."/>
            <person name="Yan W."/>
            <person name="Fan B."/>
            <person name="Jiang Y."/>
            <person name="Adhikari A."/>
            <person name="Zheng C.-J."/>
            <person name="Schuster L."/>
            <person name="Cowan T.M."/>
            <person name="Smanski M.J."/>
            <person name="Chevrette M.G."/>
            <person name="De Carvalho L.P.S."/>
            <person name="Shen B."/>
        </authorList>
    </citation>
    <scope>NUCLEOTIDE SEQUENCE [LARGE SCALE GENOMIC DNA]</scope>
    <source>
        <strain evidence="3 4">NPDC052347</strain>
    </source>
</reference>
<dbReference type="PANTHER" id="PTHR43162">
    <property type="match status" value="1"/>
</dbReference>
<organism evidence="3 4">
    <name type="scientific">Streptomyces orinoci</name>
    <name type="common">Streptoverticillium orinoci</name>
    <dbReference type="NCBI Taxonomy" id="67339"/>
    <lineage>
        <taxon>Bacteria</taxon>
        <taxon>Bacillati</taxon>
        <taxon>Actinomycetota</taxon>
        <taxon>Actinomycetes</taxon>
        <taxon>Kitasatosporales</taxon>
        <taxon>Streptomycetaceae</taxon>
        <taxon>Streptomyces</taxon>
    </lineage>
</organism>
<evidence type="ECO:0000313" key="4">
    <source>
        <dbReference type="Proteomes" id="UP001552594"/>
    </source>
</evidence>
<dbReference type="EMBL" id="JBFAUK010000028">
    <property type="protein sequence ID" value="MEV5510163.1"/>
    <property type="molecule type" value="Genomic_DNA"/>
</dbReference>
<feature type="domain" description="NmrA-like" evidence="1">
    <location>
        <begin position="129"/>
        <end position="252"/>
    </location>
</feature>
<dbReference type="Gene3D" id="3.40.50.720">
    <property type="entry name" value="NAD(P)-binding Rossmann-like Domain"/>
    <property type="match status" value="1"/>
</dbReference>
<evidence type="ECO:0000313" key="3">
    <source>
        <dbReference type="EMBL" id="MEV5510163.1"/>
    </source>
</evidence>
<dbReference type="Pfam" id="PF05368">
    <property type="entry name" value="NmrA"/>
    <property type="match status" value="1"/>
</dbReference>
<name>A0ABV3K4S4_STRON</name>
<protein>
    <submittedName>
        <fullName evidence="3">NAD(P)H-binding protein</fullName>
    </submittedName>
</protein>
<accession>A0ABV3K4S4</accession>
<dbReference type="RefSeq" id="WP_109278380.1">
    <property type="nucleotide sequence ID" value="NZ_JBFAUK010000028.1"/>
</dbReference>
<feature type="domain" description="NAD(P)-binding" evidence="2">
    <location>
        <begin position="11"/>
        <end position="107"/>
    </location>
</feature>
<evidence type="ECO:0000259" key="2">
    <source>
        <dbReference type="Pfam" id="PF13460"/>
    </source>
</evidence>
<gene>
    <name evidence="3" type="ORF">AB0L16_27690</name>
</gene>
<dbReference type="Gene3D" id="3.90.25.10">
    <property type="entry name" value="UDP-galactose 4-epimerase, domain 1"/>
    <property type="match status" value="1"/>
</dbReference>
<dbReference type="Pfam" id="PF13460">
    <property type="entry name" value="NAD_binding_10"/>
    <property type="match status" value="1"/>
</dbReference>
<dbReference type="PANTHER" id="PTHR43162:SF1">
    <property type="entry name" value="PRESTALK A DIFFERENTIATION PROTEIN A"/>
    <property type="match status" value="1"/>
</dbReference>
<dbReference type="Proteomes" id="UP001552594">
    <property type="component" value="Unassembled WGS sequence"/>
</dbReference>
<keyword evidence="4" id="KW-1185">Reference proteome</keyword>
<evidence type="ECO:0000259" key="1">
    <source>
        <dbReference type="Pfam" id="PF05368"/>
    </source>
</evidence>
<dbReference type="InterPro" id="IPR051604">
    <property type="entry name" value="Ergot_Alk_Oxidoreductase"/>
</dbReference>
<proteinExistence type="predicted"/>
<comment type="caution">
    <text evidence="3">The sequence shown here is derived from an EMBL/GenBank/DDBJ whole genome shotgun (WGS) entry which is preliminary data.</text>
</comment>
<dbReference type="SUPFAM" id="SSF51735">
    <property type="entry name" value="NAD(P)-binding Rossmann-fold domains"/>
    <property type="match status" value="1"/>
</dbReference>
<dbReference type="InterPro" id="IPR008030">
    <property type="entry name" value="NmrA-like"/>
</dbReference>
<dbReference type="InterPro" id="IPR016040">
    <property type="entry name" value="NAD(P)-bd_dom"/>
</dbReference>
<dbReference type="InterPro" id="IPR036291">
    <property type="entry name" value="NAD(P)-bd_dom_sf"/>
</dbReference>
<sequence>MTTTGTTLVIGATGTTGSRTAARLTAAGHRVKAAGRHAATVPGAEPVRFDWYAPATHTDALDGADRVYLIPPLGDSDPAAVMLPFLRRARAAGVRRAVLLSSSAVAEGGPAVGAVHQALPGLFDEWAVLRPSWFMQNFTGNHAHAVGIRESGTILTATGNGRIGFVDADDIAAVAVRALTDGSAPNTDLVLTGPQALSYDEVAAIMTEATNKPVVHRRITHARLRDRLTAHMPMEFAGLLADMDRAIAEGAEDRTTDTVQRLTGRPPHDLRAVLKRELALGG</sequence>